<evidence type="ECO:0000259" key="2">
    <source>
        <dbReference type="PROSITE" id="PS50056"/>
    </source>
</evidence>
<evidence type="ECO:0000259" key="1">
    <source>
        <dbReference type="PROSITE" id="PS50054"/>
    </source>
</evidence>
<dbReference type="RefSeq" id="XP_028885919.1">
    <property type="nucleotide sequence ID" value="XM_029023104.1"/>
</dbReference>
<keyword evidence="4" id="KW-1185">Reference proteome</keyword>
<dbReference type="EMBL" id="NBCO01000005">
    <property type="protein sequence ID" value="ORC91853.1"/>
    <property type="molecule type" value="Genomic_DNA"/>
</dbReference>
<organism evidence="3 4">
    <name type="scientific">Trypanosoma theileri</name>
    <dbReference type="NCBI Taxonomy" id="67003"/>
    <lineage>
        <taxon>Eukaryota</taxon>
        <taxon>Discoba</taxon>
        <taxon>Euglenozoa</taxon>
        <taxon>Kinetoplastea</taxon>
        <taxon>Metakinetoplastina</taxon>
        <taxon>Trypanosomatida</taxon>
        <taxon>Trypanosomatidae</taxon>
        <taxon>Trypanosoma</taxon>
    </lineage>
</organism>
<dbReference type="InterPro" id="IPR020422">
    <property type="entry name" value="TYR_PHOSPHATASE_DUAL_dom"/>
</dbReference>
<dbReference type="AlphaFoldDB" id="A0A1X0P5C5"/>
<feature type="domain" description="Tyrosine specific protein phosphatases" evidence="2">
    <location>
        <begin position="209"/>
        <end position="278"/>
    </location>
</feature>
<dbReference type="InterPro" id="IPR000387">
    <property type="entry name" value="Tyr_Pase_dom"/>
</dbReference>
<dbReference type="Pfam" id="PF00782">
    <property type="entry name" value="DSPc"/>
    <property type="match status" value="1"/>
</dbReference>
<proteinExistence type="predicted"/>
<comment type="caution">
    <text evidence="3">The sequence shown here is derived from an EMBL/GenBank/DDBJ whole genome shotgun (WGS) entry which is preliminary data.</text>
</comment>
<protein>
    <recommendedName>
        <fullName evidence="5">Tyrosine specific protein phosphatases domain-containing protein</fullName>
    </recommendedName>
</protein>
<reference evidence="3 4" key="1">
    <citation type="submission" date="2017-03" db="EMBL/GenBank/DDBJ databases">
        <title>An alternative strategy for trypanosome survival in the mammalian bloodstream revealed through genome and transcriptome analysis of the ubiquitous bovine parasite Trypanosoma (Megatrypanum) theileri.</title>
        <authorList>
            <person name="Kelly S."/>
            <person name="Ivens A."/>
            <person name="Mott A."/>
            <person name="O'Neill E."/>
            <person name="Emms D."/>
            <person name="Macleod O."/>
            <person name="Voorheis P."/>
            <person name="Matthews J."/>
            <person name="Matthews K."/>
            <person name="Carrington M."/>
        </authorList>
    </citation>
    <scope>NUCLEOTIDE SEQUENCE [LARGE SCALE GENOMIC DNA]</scope>
    <source>
        <strain evidence="3">Edinburgh</strain>
    </source>
</reference>
<dbReference type="VEuPathDB" id="TriTrypDB:TM35_000054490"/>
<dbReference type="PANTHER" id="PTHR46274:SF6">
    <property type="entry name" value="TYR_PHOSPHATASE_2 DOMAIN-CONTAINING PROTEIN"/>
    <property type="match status" value="1"/>
</dbReference>
<dbReference type="InterPro" id="IPR029021">
    <property type="entry name" value="Prot-tyrosine_phosphatase-like"/>
</dbReference>
<dbReference type="PANTHER" id="PTHR46274">
    <property type="entry name" value="PHOSPHATIDYLINOSITOL PHOSPHATASE"/>
    <property type="match status" value="1"/>
</dbReference>
<evidence type="ECO:0008006" key="5">
    <source>
        <dbReference type="Google" id="ProtNLM"/>
    </source>
</evidence>
<dbReference type="SMART" id="SM00195">
    <property type="entry name" value="DSPc"/>
    <property type="match status" value="1"/>
</dbReference>
<evidence type="ECO:0000313" key="4">
    <source>
        <dbReference type="Proteomes" id="UP000192257"/>
    </source>
</evidence>
<dbReference type="InterPro" id="IPR000340">
    <property type="entry name" value="Dual-sp_phosphatase_cat-dom"/>
</dbReference>
<accession>A0A1X0P5C5</accession>
<name>A0A1X0P5C5_9TRYP</name>
<gene>
    <name evidence="3" type="ORF">TM35_000054490</name>
</gene>
<dbReference type="OrthoDB" id="273181at2759"/>
<dbReference type="SUPFAM" id="SSF52799">
    <property type="entry name" value="(Phosphotyrosine protein) phosphatases II"/>
    <property type="match status" value="1"/>
</dbReference>
<sequence>MSSPIFTRENERRMQELQGRREQGAQLTDDECDELALLKKDYHCFIEEGERRLLLLRNEEDAMKHSHSIDANEMMDTVQQGVKSAGKAVYFWGSLVATALPGYFGRKVGLTSGFLHWNFITDHLILGALPVVTQVGDSGNHLVRIREQLESRNKQLGLVIACLEEAEIQGFGIHMLSFADESSWHQYFSSEIQYISLPIPDTTAVISFNDVAKAVEQIHECISGRERAVYVHCKAGKGRSWMIVMCYLTSYGGMDFNEAEMRIRSIRSHINPSPSQRAFVLQFLSRMKECKGTS</sequence>
<dbReference type="PROSITE" id="PS50054">
    <property type="entry name" value="TYR_PHOSPHATASE_DUAL"/>
    <property type="match status" value="1"/>
</dbReference>
<dbReference type="Gene3D" id="3.90.190.10">
    <property type="entry name" value="Protein tyrosine phosphatase superfamily"/>
    <property type="match status" value="1"/>
</dbReference>
<dbReference type="Proteomes" id="UP000192257">
    <property type="component" value="Unassembled WGS sequence"/>
</dbReference>
<evidence type="ECO:0000313" key="3">
    <source>
        <dbReference type="EMBL" id="ORC91853.1"/>
    </source>
</evidence>
<feature type="domain" description="Tyrosine-protein phosphatase" evidence="1">
    <location>
        <begin position="116"/>
        <end position="292"/>
    </location>
</feature>
<dbReference type="PROSITE" id="PS50056">
    <property type="entry name" value="TYR_PHOSPHATASE_2"/>
    <property type="match status" value="1"/>
</dbReference>
<dbReference type="GeneID" id="39982884"/>